<accession>A0A5B7GZ64</accession>
<protein>
    <submittedName>
        <fullName evidence="1">Uncharacterized protein</fullName>
    </submittedName>
</protein>
<comment type="caution">
    <text evidence="1">The sequence shown here is derived from an EMBL/GenBank/DDBJ whole genome shotgun (WGS) entry which is preliminary data.</text>
</comment>
<organism evidence="1 2">
    <name type="scientific">Portunus trituberculatus</name>
    <name type="common">Swimming crab</name>
    <name type="synonym">Neptunus trituberculatus</name>
    <dbReference type="NCBI Taxonomy" id="210409"/>
    <lineage>
        <taxon>Eukaryota</taxon>
        <taxon>Metazoa</taxon>
        <taxon>Ecdysozoa</taxon>
        <taxon>Arthropoda</taxon>
        <taxon>Crustacea</taxon>
        <taxon>Multicrustacea</taxon>
        <taxon>Malacostraca</taxon>
        <taxon>Eumalacostraca</taxon>
        <taxon>Eucarida</taxon>
        <taxon>Decapoda</taxon>
        <taxon>Pleocyemata</taxon>
        <taxon>Brachyura</taxon>
        <taxon>Eubrachyura</taxon>
        <taxon>Portunoidea</taxon>
        <taxon>Portunidae</taxon>
        <taxon>Portuninae</taxon>
        <taxon>Portunus</taxon>
    </lineage>
</organism>
<name>A0A5B7GZ64_PORTR</name>
<dbReference type="EMBL" id="VSRR010020332">
    <property type="protein sequence ID" value="MPC63023.1"/>
    <property type="molecule type" value="Genomic_DNA"/>
</dbReference>
<dbReference type="Proteomes" id="UP000324222">
    <property type="component" value="Unassembled WGS sequence"/>
</dbReference>
<dbReference type="AlphaFoldDB" id="A0A5B7GZ64"/>
<keyword evidence="2" id="KW-1185">Reference proteome</keyword>
<reference evidence="1 2" key="1">
    <citation type="submission" date="2019-05" db="EMBL/GenBank/DDBJ databases">
        <title>Another draft genome of Portunus trituberculatus and its Hox gene families provides insights of decapod evolution.</title>
        <authorList>
            <person name="Jeong J.-H."/>
            <person name="Song I."/>
            <person name="Kim S."/>
            <person name="Choi T."/>
            <person name="Kim D."/>
            <person name="Ryu S."/>
            <person name="Kim W."/>
        </authorList>
    </citation>
    <scope>NUCLEOTIDE SEQUENCE [LARGE SCALE GENOMIC DNA]</scope>
    <source>
        <tissue evidence="1">Muscle</tissue>
    </source>
</reference>
<evidence type="ECO:0000313" key="1">
    <source>
        <dbReference type="EMBL" id="MPC63023.1"/>
    </source>
</evidence>
<sequence>MCLAHLTSSTTNMTPSIPLPFTFSHLLWHPYYMSPSYVYTSILSPYTHASYLIHIPPAATSPSFLTPRTPASLVLQSLNG</sequence>
<proteinExistence type="predicted"/>
<evidence type="ECO:0000313" key="2">
    <source>
        <dbReference type="Proteomes" id="UP000324222"/>
    </source>
</evidence>
<gene>
    <name evidence="1" type="ORF">E2C01_057115</name>
</gene>